<evidence type="ECO:0000313" key="1">
    <source>
        <dbReference type="EMBL" id="KZS03774.1"/>
    </source>
</evidence>
<sequence>MQSVLHRERVQECSRKRTRMMVFNITNLTEHSSIFHNMSYTNHFICNVLMKENKKSELKQNCLGCFNPSIHSIQFNHVYAAPNSTTSSHHSTKCSFDFVQHFPETVPICIPQTTTNSVFSTAPFTAFQN</sequence>
<dbReference type="AlphaFoldDB" id="A0A164L401"/>
<proteinExistence type="predicted"/>
<dbReference type="EMBL" id="LRGB01003212">
    <property type="protein sequence ID" value="KZS03774.1"/>
    <property type="molecule type" value="Genomic_DNA"/>
</dbReference>
<protein>
    <submittedName>
        <fullName evidence="1">Uncharacterized protein</fullName>
    </submittedName>
</protein>
<comment type="caution">
    <text evidence="1">The sequence shown here is derived from an EMBL/GenBank/DDBJ whole genome shotgun (WGS) entry which is preliminary data.</text>
</comment>
<name>A0A164L401_9CRUS</name>
<evidence type="ECO:0000313" key="2">
    <source>
        <dbReference type="Proteomes" id="UP000076858"/>
    </source>
</evidence>
<organism evidence="1 2">
    <name type="scientific">Daphnia magna</name>
    <dbReference type="NCBI Taxonomy" id="35525"/>
    <lineage>
        <taxon>Eukaryota</taxon>
        <taxon>Metazoa</taxon>
        <taxon>Ecdysozoa</taxon>
        <taxon>Arthropoda</taxon>
        <taxon>Crustacea</taxon>
        <taxon>Branchiopoda</taxon>
        <taxon>Diplostraca</taxon>
        <taxon>Cladocera</taxon>
        <taxon>Anomopoda</taxon>
        <taxon>Daphniidae</taxon>
        <taxon>Daphnia</taxon>
    </lineage>
</organism>
<reference evidence="1 2" key="1">
    <citation type="submission" date="2016-03" db="EMBL/GenBank/DDBJ databases">
        <title>EvidentialGene: Evidence-directed Construction of Genes on Genomes.</title>
        <authorList>
            <person name="Gilbert D.G."/>
            <person name="Choi J.-H."/>
            <person name="Mockaitis K."/>
            <person name="Colbourne J."/>
            <person name="Pfrender M."/>
        </authorList>
    </citation>
    <scope>NUCLEOTIDE SEQUENCE [LARGE SCALE GENOMIC DNA]</scope>
    <source>
        <strain evidence="1 2">Xinb3</strain>
        <tissue evidence="1">Complete organism</tissue>
    </source>
</reference>
<accession>A0A164L401</accession>
<keyword evidence="2" id="KW-1185">Reference proteome</keyword>
<gene>
    <name evidence="1" type="ORF">APZ42_033443</name>
</gene>
<dbReference type="Proteomes" id="UP000076858">
    <property type="component" value="Unassembled WGS sequence"/>
</dbReference>